<reference evidence="1 2" key="1">
    <citation type="journal article" date="2016" name="J. Zhejiang Univ. Sci. B">
        <title>Antibiotic resistance mechanisms of Myroides sp.</title>
        <authorList>
            <person name="Hu S."/>
            <person name="Yuan S."/>
            <person name="Qu H."/>
            <person name="Jiang T."/>
            <person name="Zhou Y."/>
            <person name="Wang M."/>
            <person name="Ming D."/>
        </authorList>
    </citation>
    <scope>NUCLEOTIDE SEQUENCE [LARGE SCALE GENOMIC DNA]</scope>
    <source>
        <strain evidence="1 2">PR63039</strain>
    </source>
</reference>
<evidence type="ECO:0000313" key="1">
    <source>
        <dbReference type="EMBL" id="ALU25023.1"/>
    </source>
</evidence>
<dbReference type="KEGG" id="mod:AS202_02035"/>
<sequence>MDKQQIEEIFNMTFAGLALFYRDCELSQELIDKYHIGQIIQECGFTDATYKGGGLTTNLRYLIASAHAKDVAALVPQMEEYGLVMIQSGAYYKVLDIHTIDNKTQIVLLHIAEETKEFFATNSSNIEEQIVQKAREGFELKLHTQPIPCLQTEEWIDRTALPMGMSDTGEFFI</sequence>
<name>A0A0S7ECJ5_9FLAO</name>
<dbReference type="eggNOG" id="ENOG5030QII">
    <property type="taxonomic scope" value="Bacteria"/>
</dbReference>
<dbReference type="Proteomes" id="UP000069030">
    <property type="component" value="Chromosome"/>
</dbReference>
<evidence type="ECO:0000313" key="2">
    <source>
        <dbReference type="Proteomes" id="UP000069030"/>
    </source>
</evidence>
<dbReference type="RefSeq" id="WP_006260345.1">
    <property type="nucleotide sequence ID" value="NZ_BCMQ01000007.1"/>
</dbReference>
<dbReference type="EMBL" id="CP013690">
    <property type="protein sequence ID" value="ALU25023.1"/>
    <property type="molecule type" value="Genomic_DNA"/>
</dbReference>
<accession>A0A0S7ECJ5</accession>
<protein>
    <submittedName>
        <fullName evidence="1">Uncharacterized protein</fullName>
    </submittedName>
</protein>
<gene>
    <name evidence="1" type="ORF">AS202_02035</name>
</gene>
<proteinExistence type="predicted"/>
<organism evidence="1 2">
    <name type="scientific">Myroides odoratimimus</name>
    <dbReference type="NCBI Taxonomy" id="76832"/>
    <lineage>
        <taxon>Bacteria</taxon>
        <taxon>Pseudomonadati</taxon>
        <taxon>Bacteroidota</taxon>
        <taxon>Flavobacteriia</taxon>
        <taxon>Flavobacteriales</taxon>
        <taxon>Flavobacteriaceae</taxon>
        <taxon>Myroides</taxon>
    </lineage>
</organism>
<dbReference type="AlphaFoldDB" id="A0A0S7ECJ5"/>